<protein>
    <submittedName>
        <fullName evidence="1">Uncharacterized protein</fullName>
    </submittedName>
</protein>
<sequence length="100" mass="11278">MRSYGGQIHPRPRDNQLSHIDGETKILVVDRSIKFTVLLAKLAGLCDAGVCFKFELHGEVIDALISVTNENDLDHMMIVYDCLKRASPKPSILRLFVVFH</sequence>
<evidence type="ECO:0000313" key="2">
    <source>
        <dbReference type="Proteomes" id="UP001055811"/>
    </source>
</evidence>
<reference evidence="1 2" key="2">
    <citation type="journal article" date="2022" name="Mol. Ecol. Resour.">
        <title>The genomes of chicory, endive, great burdock and yacon provide insights into Asteraceae paleo-polyploidization history and plant inulin production.</title>
        <authorList>
            <person name="Fan W."/>
            <person name="Wang S."/>
            <person name="Wang H."/>
            <person name="Wang A."/>
            <person name="Jiang F."/>
            <person name="Liu H."/>
            <person name="Zhao H."/>
            <person name="Xu D."/>
            <person name="Zhang Y."/>
        </authorList>
    </citation>
    <scope>NUCLEOTIDE SEQUENCE [LARGE SCALE GENOMIC DNA]</scope>
    <source>
        <strain evidence="2">cv. Punajuju</strain>
        <tissue evidence="1">Leaves</tissue>
    </source>
</reference>
<comment type="caution">
    <text evidence="1">The sequence shown here is derived from an EMBL/GenBank/DDBJ whole genome shotgun (WGS) entry which is preliminary data.</text>
</comment>
<evidence type="ECO:0000313" key="1">
    <source>
        <dbReference type="EMBL" id="KAI3740758.1"/>
    </source>
</evidence>
<name>A0ACB9D2R5_CICIN</name>
<dbReference type="EMBL" id="CM042013">
    <property type="protein sequence ID" value="KAI3740758.1"/>
    <property type="molecule type" value="Genomic_DNA"/>
</dbReference>
<keyword evidence="2" id="KW-1185">Reference proteome</keyword>
<dbReference type="Proteomes" id="UP001055811">
    <property type="component" value="Linkage Group LG05"/>
</dbReference>
<accession>A0ACB9D2R5</accession>
<reference evidence="2" key="1">
    <citation type="journal article" date="2022" name="Mol. Ecol. Resour.">
        <title>The genomes of chicory, endive, great burdock and yacon provide insights into Asteraceae palaeo-polyploidization history and plant inulin production.</title>
        <authorList>
            <person name="Fan W."/>
            <person name="Wang S."/>
            <person name="Wang H."/>
            <person name="Wang A."/>
            <person name="Jiang F."/>
            <person name="Liu H."/>
            <person name="Zhao H."/>
            <person name="Xu D."/>
            <person name="Zhang Y."/>
        </authorList>
    </citation>
    <scope>NUCLEOTIDE SEQUENCE [LARGE SCALE GENOMIC DNA]</scope>
    <source>
        <strain evidence="2">cv. Punajuju</strain>
    </source>
</reference>
<gene>
    <name evidence="1" type="ORF">L2E82_31231</name>
</gene>
<organism evidence="1 2">
    <name type="scientific">Cichorium intybus</name>
    <name type="common">Chicory</name>
    <dbReference type="NCBI Taxonomy" id="13427"/>
    <lineage>
        <taxon>Eukaryota</taxon>
        <taxon>Viridiplantae</taxon>
        <taxon>Streptophyta</taxon>
        <taxon>Embryophyta</taxon>
        <taxon>Tracheophyta</taxon>
        <taxon>Spermatophyta</taxon>
        <taxon>Magnoliopsida</taxon>
        <taxon>eudicotyledons</taxon>
        <taxon>Gunneridae</taxon>
        <taxon>Pentapetalae</taxon>
        <taxon>asterids</taxon>
        <taxon>campanulids</taxon>
        <taxon>Asterales</taxon>
        <taxon>Asteraceae</taxon>
        <taxon>Cichorioideae</taxon>
        <taxon>Cichorieae</taxon>
        <taxon>Cichoriinae</taxon>
        <taxon>Cichorium</taxon>
    </lineage>
</organism>
<proteinExistence type="predicted"/>